<dbReference type="Proteomes" id="UP000199354">
    <property type="component" value="Unassembled WGS sequence"/>
</dbReference>
<dbReference type="RefSeq" id="WP_091140216.1">
    <property type="nucleotide sequence ID" value="NZ_FMVF01000002.1"/>
</dbReference>
<accession>A0A1G5AX15</accession>
<keyword evidence="1" id="KW-0732">Signal</keyword>
<evidence type="ECO:0000313" key="3">
    <source>
        <dbReference type="Proteomes" id="UP000199354"/>
    </source>
</evidence>
<sequence>MTVKKLLFLLTVLLSVQGFAQKKTFAYSQIQTRNDKQQWGDNKFVGTQLARFTDTQIDVKADKDYHLSIVSKTDLPDNGVIYLCKDEKSNQVTVMLIDNVKMYLYSQTKRFLINFDVFSSHALMADSD</sequence>
<proteinExistence type="predicted"/>
<dbReference type="STRING" id="490189.SAMN02927903_00181"/>
<name>A0A1G5AX15_9FLAO</name>
<feature type="signal peptide" evidence="1">
    <location>
        <begin position="1"/>
        <end position="20"/>
    </location>
</feature>
<gene>
    <name evidence="2" type="ORF">SAMN02927903_00181</name>
</gene>
<keyword evidence="3" id="KW-1185">Reference proteome</keyword>
<dbReference type="OrthoDB" id="1368763at2"/>
<organism evidence="2 3">
    <name type="scientific">Flavobacterium caeni</name>
    <dbReference type="NCBI Taxonomy" id="490189"/>
    <lineage>
        <taxon>Bacteria</taxon>
        <taxon>Pseudomonadati</taxon>
        <taxon>Bacteroidota</taxon>
        <taxon>Flavobacteriia</taxon>
        <taxon>Flavobacteriales</taxon>
        <taxon>Flavobacteriaceae</taxon>
        <taxon>Flavobacterium</taxon>
    </lineage>
</organism>
<protein>
    <submittedName>
        <fullName evidence="2">Uncharacterized protein</fullName>
    </submittedName>
</protein>
<evidence type="ECO:0000313" key="2">
    <source>
        <dbReference type="EMBL" id="SCX82401.1"/>
    </source>
</evidence>
<reference evidence="2 3" key="1">
    <citation type="submission" date="2016-10" db="EMBL/GenBank/DDBJ databases">
        <authorList>
            <person name="de Groot N.N."/>
        </authorList>
    </citation>
    <scope>NUCLEOTIDE SEQUENCE [LARGE SCALE GENOMIC DNA]</scope>
    <source>
        <strain evidence="2 3">CGMCC 1.7031</strain>
    </source>
</reference>
<dbReference type="AlphaFoldDB" id="A0A1G5AX15"/>
<feature type="chain" id="PRO_5011517109" evidence="1">
    <location>
        <begin position="21"/>
        <end position="128"/>
    </location>
</feature>
<evidence type="ECO:0000256" key="1">
    <source>
        <dbReference type="SAM" id="SignalP"/>
    </source>
</evidence>
<dbReference type="EMBL" id="FMVF01000002">
    <property type="protein sequence ID" value="SCX82401.1"/>
    <property type="molecule type" value="Genomic_DNA"/>
</dbReference>